<dbReference type="SUPFAM" id="SSF48371">
    <property type="entry name" value="ARM repeat"/>
    <property type="match status" value="1"/>
</dbReference>
<evidence type="ECO:0000313" key="4">
    <source>
        <dbReference type="Proteomes" id="UP000186594"/>
    </source>
</evidence>
<dbReference type="AlphaFoldDB" id="A0A1U7LH81"/>
<dbReference type="InterPro" id="IPR016024">
    <property type="entry name" value="ARM-type_fold"/>
</dbReference>
<feature type="region of interest" description="Disordered" evidence="1">
    <location>
        <begin position="204"/>
        <end position="234"/>
    </location>
</feature>
<dbReference type="SMART" id="SM00543">
    <property type="entry name" value="MIF4G"/>
    <property type="match status" value="1"/>
</dbReference>
<feature type="non-terminal residue" evidence="3">
    <location>
        <position position="255"/>
    </location>
</feature>
<dbReference type="OrthoDB" id="3938623at2759"/>
<dbReference type="InterPro" id="IPR003890">
    <property type="entry name" value="MIF4G-like_typ-3"/>
</dbReference>
<dbReference type="PANTHER" id="PTHR18034:SF3">
    <property type="entry name" value="PRE-MRNA-SPLICING FACTOR CWC22 HOMOLOG"/>
    <property type="match status" value="1"/>
</dbReference>
<keyword evidence="4" id="KW-1185">Reference proteome</keyword>
<evidence type="ECO:0000313" key="3">
    <source>
        <dbReference type="EMBL" id="OLL22004.1"/>
    </source>
</evidence>
<name>A0A1U7LH81_NEOID</name>
<dbReference type="EMBL" id="LXFE01004028">
    <property type="protein sequence ID" value="OLL22004.1"/>
    <property type="molecule type" value="Genomic_DNA"/>
</dbReference>
<dbReference type="Pfam" id="PF02854">
    <property type="entry name" value="MIF4G"/>
    <property type="match status" value="1"/>
</dbReference>
<dbReference type="Gene3D" id="1.25.40.180">
    <property type="match status" value="1"/>
</dbReference>
<comment type="caution">
    <text evidence="3">The sequence shown here is derived from an EMBL/GenBank/DDBJ whole genome shotgun (WGS) entry which is preliminary data.</text>
</comment>
<sequence>MKAQAASTPFTSIYAAMTAIINTKLPQVGELLLTRLIVQFRKAFRRNDKAVCLSSTMFIAHLVNHLVAHEIVALQLLSLLLERPSDDSVEVAVGFTREVGQFLSEVSPKANNGVFERFRAILHEGMIDKRVQYMIEVLFQVRKDKYKDNLAIPSELDLVAEEDQITHMISLDDTLDVQEGLGVFKFDEEWEKNEERYEQIRAEILGEGSEESGSEEDSSDGEDEVTEETKKMEIIDQTNTNIVELRRKIYLTIMS</sequence>
<evidence type="ECO:0000259" key="2">
    <source>
        <dbReference type="SMART" id="SM00543"/>
    </source>
</evidence>
<reference evidence="3 4" key="1">
    <citation type="submission" date="2016-04" db="EMBL/GenBank/DDBJ databases">
        <title>Evolutionary innovation and constraint leading to complex multicellularity in the Ascomycota.</title>
        <authorList>
            <person name="Cisse O."/>
            <person name="Nguyen A."/>
            <person name="Hewitt D.A."/>
            <person name="Jedd G."/>
            <person name="Stajich J.E."/>
        </authorList>
    </citation>
    <scope>NUCLEOTIDE SEQUENCE [LARGE SCALE GENOMIC DNA]</scope>
    <source>
        <strain evidence="3 4">DAH-3</strain>
    </source>
</reference>
<protein>
    <submittedName>
        <fullName evidence="3">Pre-mRNA-splicing factor CWC22</fullName>
    </submittedName>
</protein>
<dbReference type="PANTHER" id="PTHR18034">
    <property type="entry name" value="CELL CYCLE CONTROL PROTEIN CWF22-RELATED"/>
    <property type="match status" value="1"/>
</dbReference>
<evidence type="ECO:0000256" key="1">
    <source>
        <dbReference type="SAM" id="MobiDB-lite"/>
    </source>
</evidence>
<feature type="compositionally biased region" description="Acidic residues" evidence="1">
    <location>
        <begin position="208"/>
        <end position="226"/>
    </location>
</feature>
<dbReference type="GO" id="GO:0000398">
    <property type="term" value="P:mRNA splicing, via spliceosome"/>
    <property type="evidence" value="ECO:0007669"/>
    <property type="project" value="TreeGrafter"/>
</dbReference>
<feature type="domain" description="MIF4G" evidence="2">
    <location>
        <begin position="1"/>
        <end position="145"/>
    </location>
</feature>
<dbReference type="STRING" id="1198029.A0A1U7LH81"/>
<organism evidence="3 4">
    <name type="scientific">Neolecta irregularis (strain DAH-3)</name>
    <dbReference type="NCBI Taxonomy" id="1198029"/>
    <lineage>
        <taxon>Eukaryota</taxon>
        <taxon>Fungi</taxon>
        <taxon>Dikarya</taxon>
        <taxon>Ascomycota</taxon>
        <taxon>Taphrinomycotina</taxon>
        <taxon>Neolectales</taxon>
        <taxon>Neolectaceae</taxon>
        <taxon>Neolecta</taxon>
    </lineage>
</organism>
<dbReference type="GO" id="GO:0003723">
    <property type="term" value="F:RNA binding"/>
    <property type="evidence" value="ECO:0007669"/>
    <property type="project" value="InterPro"/>
</dbReference>
<accession>A0A1U7LH81</accession>
<gene>
    <name evidence="3" type="ORF">NEOLI_003620</name>
</gene>
<dbReference type="GO" id="GO:0071013">
    <property type="term" value="C:catalytic step 2 spliceosome"/>
    <property type="evidence" value="ECO:0007669"/>
    <property type="project" value="TreeGrafter"/>
</dbReference>
<dbReference type="Proteomes" id="UP000186594">
    <property type="component" value="Unassembled WGS sequence"/>
</dbReference>
<dbReference type="InterPro" id="IPR050781">
    <property type="entry name" value="CWC22_splicing_factor"/>
</dbReference>
<proteinExistence type="predicted"/>